<dbReference type="PANTHER" id="PTHR23327:SF4">
    <property type="entry name" value="LON PEPTIDASE N-TERMINAL DOMAIN AND RING FINGER PROTEIN 1"/>
    <property type="match status" value="1"/>
</dbReference>
<evidence type="ECO:0000313" key="6">
    <source>
        <dbReference type="Ensembl" id="ENSSFAP00005007453.1"/>
    </source>
</evidence>
<evidence type="ECO:0000256" key="4">
    <source>
        <dbReference type="PROSITE-ProRule" id="PRU00175"/>
    </source>
</evidence>
<keyword evidence="2 4" id="KW-0863">Zinc-finger</keyword>
<accession>A0A672FLK9</accession>
<dbReference type="Gene3D" id="3.30.40.10">
    <property type="entry name" value="Zinc/RING finger domain, C3HC4 (zinc finger)"/>
    <property type="match status" value="1"/>
</dbReference>
<feature type="domain" description="RING-type" evidence="5">
    <location>
        <begin position="111"/>
        <end position="146"/>
    </location>
</feature>
<protein>
    <recommendedName>
        <fullName evidence="5">RING-type domain-containing protein</fullName>
    </recommendedName>
</protein>
<dbReference type="GO" id="GO:0008270">
    <property type="term" value="F:zinc ion binding"/>
    <property type="evidence" value="ECO:0007669"/>
    <property type="project" value="UniProtKB-KW"/>
</dbReference>
<dbReference type="OMA" id="ERWWPRE"/>
<dbReference type="InterPro" id="IPR013083">
    <property type="entry name" value="Znf_RING/FYVE/PHD"/>
</dbReference>
<sequence length="216" mass="24242">MSLQSQVEERPEERRAFFIGADWDNVSEEEEEDHHQLILHKANALASQNCLKEAIDWFSVAMRYEPARPEQLSTFVDCILRNFKSKVSGPEASPDRSRDAGDGSGEHVFTCPSCRGFLGEAVTVACGHSYCKRCLQRRLFSKCKLCAEPVSGEEKANVILCGLLDKWFPDELKQSKTLGEVDALCRRKRYKEAVALATDVIQSVKLGTEKQSLIKA</sequence>
<keyword evidence="7" id="KW-1185">Reference proteome</keyword>
<dbReference type="Proteomes" id="UP000472267">
    <property type="component" value="Chromosome 6"/>
</dbReference>
<organism evidence="6 7">
    <name type="scientific">Salarias fasciatus</name>
    <name type="common">Jewelled blenny</name>
    <name type="synonym">Blennius fasciatus</name>
    <dbReference type="NCBI Taxonomy" id="181472"/>
    <lineage>
        <taxon>Eukaryota</taxon>
        <taxon>Metazoa</taxon>
        <taxon>Chordata</taxon>
        <taxon>Craniata</taxon>
        <taxon>Vertebrata</taxon>
        <taxon>Euteleostomi</taxon>
        <taxon>Actinopterygii</taxon>
        <taxon>Neopterygii</taxon>
        <taxon>Teleostei</taxon>
        <taxon>Neoteleostei</taxon>
        <taxon>Acanthomorphata</taxon>
        <taxon>Ovalentaria</taxon>
        <taxon>Blenniimorphae</taxon>
        <taxon>Blenniiformes</taxon>
        <taxon>Blennioidei</taxon>
        <taxon>Blenniidae</taxon>
        <taxon>Salariinae</taxon>
        <taxon>Salarias</taxon>
    </lineage>
</organism>
<keyword evidence="3" id="KW-0862">Zinc</keyword>
<dbReference type="InterPro" id="IPR001841">
    <property type="entry name" value="Znf_RING"/>
</dbReference>
<dbReference type="InterPro" id="IPR017907">
    <property type="entry name" value="Znf_RING_CS"/>
</dbReference>
<name>A0A672FLK9_SALFA</name>
<dbReference type="Pfam" id="PF00097">
    <property type="entry name" value="zf-C3HC4"/>
    <property type="match status" value="1"/>
</dbReference>
<reference evidence="6" key="2">
    <citation type="submission" date="2025-08" db="UniProtKB">
        <authorList>
            <consortium name="Ensembl"/>
        </authorList>
    </citation>
    <scope>IDENTIFICATION</scope>
</reference>
<evidence type="ECO:0000256" key="1">
    <source>
        <dbReference type="ARBA" id="ARBA00022723"/>
    </source>
</evidence>
<reference evidence="6" key="1">
    <citation type="submission" date="2019-06" db="EMBL/GenBank/DDBJ databases">
        <authorList>
            <consortium name="Wellcome Sanger Institute Data Sharing"/>
        </authorList>
    </citation>
    <scope>NUCLEOTIDE SEQUENCE [LARGE SCALE GENOMIC DNA]</scope>
</reference>
<evidence type="ECO:0000256" key="3">
    <source>
        <dbReference type="ARBA" id="ARBA00022833"/>
    </source>
</evidence>
<reference evidence="6" key="3">
    <citation type="submission" date="2025-09" db="UniProtKB">
        <authorList>
            <consortium name="Ensembl"/>
        </authorList>
    </citation>
    <scope>IDENTIFICATION</scope>
</reference>
<dbReference type="InterPro" id="IPR018957">
    <property type="entry name" value="Znf_C3HC4_RING-type"/>
</dbReference>
<keyword evidence="1" id="KW-0479">Metal-binding</keyword>
<evidence type="ECO:0000259" key="5">
    <source>
        <dbReference type="PROSITE" id="PS50089"/>
    </source>
</evidence>
<evidence type="ECO:0000313" key="7">
    <source>
        <dbReference type="Proteomes" id="UP000472267"/>
    </source>
</evidence>
<dbReference type="SMART" id="SM00184">
    <property type="entry name" value="RING"/>
    <property type="match status" value="1"/>
</dbReference>
<dbReference type="CDD" id="cd16513">
    <property type="entry name" value="RING-HC_LONFs_rpt1"/>
    <property type="match status" value="1"/>
</dbReference>
<evidence type="ECO:0000256" key="2">
    <source>
        <dbReference type="ARBA" id="ARBA00022771"/>
    </source>
</evidence>
<dbReference type="AlphaFoldDB" id="A0A672FLK9"/>
<dbReference type="PROSITE" id="PS00518">
    <property type="entry name" value="ZF_RING_1"/>
    <property type="match status" value="1"/>
</dbReference>
<dbReference type="PANTHER" id="PTHR23327">
    <property type="entry name" value="RING FINGER PROTEIN 127"/>
    <property type="match status" value="1"/>
</dbReference>
<dbReference type="SUPFAM" id="SSF57850">
    <property type="entry name" value="RING/U-box"/>
    <property type="match status" value="1"/>
</dbReference>
<dbReference type="PROSITE" id="PS50089">
    <property type="entry name" value="ZF_RING_2"/>
    <property type="match status" value="1"/>
</dbReference>
<dbReference type="GO" id="GO:0061630">
    <property type="term" value="F:ubiquitin protein ligase activity"/>
    <property type="evidence" value="ECO:0007669"/>
    <property type="project" value="TreeGrafter"/>
</dbReference>
<dbReference type="InParanoid" id="A0A672FLK9"/>
<dbReference type="Ensembl" id="ENSSFAT00005007840.1">
    <property type="protein sequence ID" value="ENSSFAP00005007453.1"/>
    <property type="gene ID" value="ENSSFAG00005004430.1"/>
</dbReference>
<proteinExistence type="predicted"/>